<protein>
    <recommendedName>
        <fullName evidence="5">HTH tetR-type domain-containing protein</fullName>
    </recommendedName>
</protein>
<dbReference type="Gene3D" id="1.10.357.10">
    <property type="entry name" value="Tetracycline Repressor, domain 2"/>
    <property type="match status" value="1"/>
</dbReference>
<dbReference type="InterPro" id="IPR050109">
    <property type="entry name" value="HTH-type_TetR-like_transc_reg"/>
</dbReference>
<proteinExistence type="predicted"/>
<evidence type="ECO:0000313" key="6">
    <source>
        <dbReference type="EMBL" id="GAA5228410.1"/>
    </source>
</evidence>
<evidence type="ECO:0000256" key="3">
    <source>
        <dbReference type="ARBA" id="ARBA00023163"/>
    </source>
</evidence>
<dbReference type="InterPro" id="IPR001647">
    <property type="entry name" value="HTH_TetR"/>
</dbReference>
<dbReference type="PROSITE" id="PS50977">
    <property type="entry name" value="HTH_TETR_2"/>
    <property type="match status" value="1"/>
</dbReference>
<feature type="DNA-binding region" description="H-T-H motif" evidence="4">
    <location>
        <begin position="30"/>
        <end position="49"/>
    </location>
</feature>
<organism evidence="6 7">
    <name type="scientific">Paeniglutamicibacter antarcticus</name>
    <dbReference type="NCBI Taxonomy" id="494023"/>
    <lineage>
        <taxon>Bacteria</taxon>
        <taxon>Bacillati</taxon>
        <taxon>Actinomycetota</taxon>
        <taxon>Actinomycetes</taxon>
        <taxon>Micrococcales</taxon>
        <taxon>Micrococcaceae</taxon>
        <taxon>Paeniglutamicibacter</taxon>
    </lineage>
</organism>
<dbReference type="Proteomes" id="UP001501257">
    <property type="component" value="Unassembled WGS sequence"/>
</dbReference>
<dbReference type="PANTHER" id="PTHR30055:SF234">
    <property type="entry name" value="HTH-TYPE TRANSCRIPTIONAL REGULATOR BETI"/>
    <property type="match status" value="1"/>
</dbReference>
<accession>A0ABP9TSP6</accession>
<gene>
    <name evidence="6" type="ORF">GCM10025778_29440</name>
</gene>
<keyword evidence="1" id="KW-0805">Transcription regulation</keyword>
<feature type="domain" description="HTH tetR-type" evidence="5">
    <location>
        <begin position="6"/>
        <end position="67"/>
    </location>
</feature>
<comment type="caution">
    <text evidence="6">The sequence shown here is derived from an EMBL/GenBank/DDBJ whole genome shotgun (WGS) entry which is preliminary data.</text>
</comment>
<evidence type="ECO:0000256" key="1">
    <source>
        <dbReference type="ARBA" id="ARBA00023015"/>
    </source>
</evidence>
<evidence type="ECO:0000259" key="5">
    <source>
        <dbReference type="PROSITE" id="PS50977"/>
    </source>
</evidence>
<dbReference type="InterPro" id="IPR009057">
    <property type="entry name" value="Homeodomain-like_sf"/>
</dbReference>
<dbReference type="Pfam" id="PF00440">
    <property type="entry name" value="TetR_N"/>
    <property type="match status" value="1"/>
</dbReference>
<evidence type="ECO:0000256" key="4">
    <source>
        <dbReference type="PROSITE-ProRule" id="PRU00335"/>
    </source>
</evidence>
<keyword evidence="2 4" id="KW-0238">DNA-binding</keyword>
<reference evidence="7" key="1">
    <citation type="journal article" date="2019" name="Int. J. Syst. Evol. Microbiol.">
        <title>The Global Catalogue of Microorganisms (GCM) 10K type strain sequencing project: providing services to taxonomists for standard genome sequencing and annotation.</title>
        <authorList>
            <consortium name="The Broad Institute Genomics Platform"/>
            <consortium name="The Broad Institute Genome Sequencing Center for Infectious Disease"/>
            <person name="Wu L."/>
            <person name="Ma J."/>
        </authorList>
    </citation>
    <scope>NUCLEOTIDE SEQUENCE [LARGE SCALE GENOMIC DNA]</scope>
    <source>
        <strain evidence="7">JCM 18952</strain>
    </source>
</reference>
<dbReference type="EMBL" id="BAABLK010000037">
    <property type="protein sequence ID" value="GAA5228410.1"/>
    <property type="molecule type" value="Genomic_DNA"/>
</dbReference>
<dbReference type="RefSeq" id="WP_210099458.1">
    <property type="nucleotide sequence ID" value="NZ_BAABLK010000037.1"/>
</dbReference>
<keyword evidence="3" id="KW-0804">Transcription</keyword>
<dbReference type="PANTHER" id="PTHR30055">
    <property type="entry name" value="HTH-TYPE TRANSCRIPTIONAL REGULATOR RUTR"/>
    <property type="match status" value="1"/>
</dbReference>
<keyword evidence="7" id="KW-1185">Reference proteome</keyword>
<sequence>MGQQGDKAREILMDAAEELFATHGIDAVSNRKIAERAGTANHSAIAYHFGNRDELIRSLINRHLGQLEGRKAELIAGLGDTATLSDVIACRVLPWVEQLESMPHPSWRARFLYQIRTIPSVAAVFISSFEINDDFDILLENVRGTLEGIPEAVLRARADVLGHMALGICAEYETQIHEGSEEGSWLSVGYFLIDAGAGMLSAPVTHPGDFMALIPTPTLI</sequence>
<name>A0ABP9TSP6_9MICC</name>
<evidence type="ECO:0000313" key="7">
    <source>
        <dbReference type="Proteomes" id="UP001501257"/>
    </source>
</evidence>
<dbReference type="SUPFAM" id="SSF46689">
    <property type="entry name" value="Homeodomain-like"/>
    <property type="match status" value="1"/>
</dbReference>
<evidence type="ECO:0000256" key="2">
    <source>
        <dbReference type="ARBA" id="ARBA00023125"/>
    </source>
</evidence>